<organism evidence="1 2">
    <name type="scientific">Cellulomonas wangleii</name>
    <dbReference type="NCBI Taxonomy" id="2816956"/>
    <lineage>
        <taxon>Bacteria</taxon>
        <taxon>Bacillati</taxon>
        <taxon>Actinomycetota</taxon>
        <taxon>Actinomycetes</taxon>
        <taxon>Micrococcales</taxon>
        <taxon>Cellulomonadaceae</taxon>
        <taxon>Cellulomonas</taxon>
    </lineage>
</organism>
<name>A0ABX8D6U8_9CELL</name>
<evidence type="ECO:0000313" key="2">
    <source>
        <dbReference type="Proteomes" id="UP000677804"/>
    </source>
</evidence>
<dbReference type="Proteomes" id="UP000677804">
    <property type="component" value="Chromosome"/>
</dbReference>
<accession>A0ABX8D6U8</accession>
<gene>
    <name evidence="1" type="ORF">KG103_04445</name>
</gene>
<dbReference type="EMBL" id="CP074405">
    <property type="protein sequence ID" value="QVI63165.1"/>
    <property type="molecule type" value="Genomic_DNA"/>
</dbReference>
<reference evidence="1 2" key="1">
    <citation type="submission" date="2021-05" db="EMBL/GenBank/DDBJ databases">
        <title>Novel species in genus Cellulomonas.</title>
        <authorList>
            <person name="Zhang G."/>
        </authorList>
    </citation>
    <scope>NUCLEOTIDE SEQUENCE [LARGE SCALE GENOMIC DNA]</scope>
    <source>
        <strain evidence="2">zg-ZUI222</strain>
    </source>
</reference>
<keyword evidence="2" id="KW-1185">Reference proteome</keyword>
<proteinExistence type="predicted"/>
<dbReference type="RefSeq" id="WP_207342329.1">
    <property type="nucleotide sequence ID" value="NZ_CP074405.1"/>
</dbReference>
<protein>
    <submittedName>
        <fullName evidence="1">Uncharacterized protein</fullName>
    </submittedName>
</protein>
<sequence>MPARAKSILIWIVVIFLLYAVVTNPEQAADVVRSIWDFVYSAFSGFARFFDNLSS</sequence>
<evidence type="ECO:0000313" key="1">
    <source>
        <dbReference type="EMBL" id="QVI63165.1"/>
    </source>
</evidence>